<dbReference type="GeneID" id="90824310"/>
<sequence length="110" mass="13032">MMIHRLTRSANERLREMYKADEHDLHTHRLNILNPSKATTDDTLLDSLYSTVLPRKNLAIRPHQSQQELEKRAEKRRMKEESRIAKQSTRTQPLNGSSTKTKRKKKQKQK</sequence>
<protein>
    <submittedName>
        <fullName evidence="2">Uncharacterized protein</fullName>
    </submittedName>
</protein>
<dbReference type="Proteomes" id="UP000092730">
    <property type="component" value="Chromosome 1"/>
</dbReference>
<feature type="region of interest" description="Disordered" evidence="1">
    <location>
        <begin position="59"/>
        <end position="110"/>
    </location>
</feature>
<evidence type="ECO:0000313" key="3">
    <source>
        <dbReference type="Proteomes" id="UP000092730"/>
    </source>
</evidence>
<dbReference type="KEGG" id="kbi:90824310"/>
<proteinExistence type="predicted"/>
<feature type="compositionally biased region" description="Polar residues" evidence="1">
    <location>
        <begin position="85"/>
        <end position="98"/>
    </location>
</feature>
<evidence type="ECO:0000313" key="2">
    <source>
        <dbReference type="EMBL" id="WVW78636.1"/>
    </source>
</evidence>
<dbReference type="RefSeq" id="XP_065725179.1">
    <property type="nucleotide sequence ID" value="XM_065869107.1"/>
</dbReference>
<reference evidence="2" key="1">
    <citation type="submission" date="2013-07" db="EMBL/GenBank/DDBJ databases">
        <authorList>
            <consortium name="The Broad Institute Genome Sequencing Platform"/>
            <person name="Cuomo C."/>
            <person name="Litvintseva A."/>
            <person name="Chen Y."/>
            <person name="Heitman J."/>
            <person name="Sun S."/>
            <person name="Springer D."/>
            <person name="Dromer F."/>
            <person name="Young S.K."/>
            <person name="Zeng Q."/>
            <person name="Gargeya S."/>
            <person name="Fitzgerald M."/>
            <person name="Abouelleil A."/>
            <person name="Alvarado L."/>
            <person name="Berlin A.M."/>
            <person name="Chapman S.B."/>
            <person name="Dewar J."/>
            <person name="Goldberg J."/>
            <person name="Griggs A."/>
            <person name="Gujja S."/>
            <person name="Hansen M."/>
            <person name="Howarth C."/>
            <person name="Imamovic A."/>
            <person name="Larimer J."/>
            <person name="McCowan C."/>
            <person name="Murphy C."/>
            <person name="Pearson M."/>
            <person name="Priest M."/>
            <person name="Roberts A."/>
            <person name="Saif S."/>
            <person name="Shea T."/>
            <person name="Sykes S."/>
            <person name="Wortman J."/>
            <person name="Nusbaum C."/>
            <person name="Birren B."/>
        </authorList>
    </citation>
    <scope>NUCLEOTIDE SEQUENCE</scope>
    <source>
        <strain evidence="2">CBS 10118</strain>
    </source>
</reference>
<keyword evidence="3" id="KW-1185">Reference proteome</keyword>
<dbReference type="AlphaFoldDB" id="A0AAJ8K092"/>
<organism evidence="2 3">
    <name type="scientific">Kwoniella bestiolae CBS 10118</name>
    <dbReference type="NCBI Taxonomy" id="1296100"/>
    <lineage>
        <taxon>Eukaryota</taxon>
        <taxon>Fungi</taxon>
        <taxon>Dikarya</taxon>
        <taxon>Basidiomycota</taxon>
        <taxon>Agaricomycotina</taxon>
        <taxon>Tremellomycetes</taxon>
        <taxon>Tremellales</taxon>
        <taxon>Cryptococcaceae</taxon>
        <taxon>Kwoniella</taxon>
    </lineage>
</organism>
<feature type="compositionally biased region" description="Basic residues" evidence="1">
    <location>
        <begin position="100"/>
        <end position="110"/>
    </location>
</feature>
<evidence type="ECO:0000256" key="1">
    <source>
        <dbReference type="SAM" id="MobiDB-lite"/>
    </source>
</evidence>
<feature type="compositionally biased region" description="Basic and acidic residues" evidence="1">
    <location>
        <begin position="68"/>
        <end position="84"/>
    </location>
</feature>
<reference evidence="2" key="2">
    <citation type="submission" date="2024-02" db="EMBL/GenBank/DDBJ databases">
        <title>Comparative genomics of Cryptococcus and Kwoniella reveals pathogenesis evolution and contrasting modes of karyotype evolution via chromosome fusion or intercentromeric recombination.</title>
        <authorList>
            <person name="Coelho M.A."/>
            <person name="David-Palma M."/>
            <person name="Shea T."/>
            <person name="Bowers K."/>
            <person name="McGinley-Smith S."/>
            <person name="Mohammad A.W."/>
            <person name="Gnirke A."/>
            <person name="Yurkov A.M."/>
            <person name="Nowrousian M."/>
            <person name="Sun S."/>
            <person name="Cuomo C.A."/>
            <person name="Heitman J."/>
        </authorList>
    </citation>
    <scope>NUCLEOTIDE SEQUENCE</scope>
    <source>
        <strain evidence="2">CBS 10118</strain>
    </source>
</reference>
<accession>A0AAJ8K092</accession>
<name>A0AAJ8K092_9TREE</name>
<gene>
    <name evidence="2" type="ORF">I302_100596</name>
</gene>
<dbReference type="EMBL" id="CP144541">
    <property type="protein sequence ID" value="WVW78636.1"/>
    <property type="molecule type" value="Genomic_DNA"/>
</dbReference>